<keyword evidence="4 11" id="KW-0349">Heme</keyword>
<name>A0A182N0A1_9DIPT</name>
<dbReference type="SUPFAM" id="SSF48113">
    <property type="entry name" value="Heme-dependent peroxidases"/>
    <property type="match status" value="1"/>
</dbReference>
<dbReference type="PROSITE" id="PS50292">
    <property type="entry name" value="PEROXIDASE_3"/>
    <property type="match status" value="1"/>
</dbReference>
<evidence type="ECO:0000256" key="12">
    <source>
        <dbReference type="SAM" id="MobiDB-lite"/>
    </source>
</evidence>
<evidence type="ECO:0008006" key="15">
    <source>
        <dbReference type="Google" id="ProtNLM"/>
    </source>
</evidence>
<evidence type="ECO:0000256" key="7">
    <source>
        <dbReference type="ARBA" id="ARBA00023002"/>
    </source>
</evidence>
<keyword evidence="9" id="KW-1015">Disulfide bond</keyword>
<reference evidence="14" key="1">
    <citation type="submission" date="2013-03" db="EMBL/GenBank/DDBJ databases">
        <title>The Genome Sequence of Anopheles dirus WRAIR2.</title>
        <authorList>
            <consortium name="The Broad Institute Genomics Platform"/>
            <person name="Neafsey D.E."/>
            <person name="Walton C."/>
            <person name="Walker B."/>
            <person name="Young S.K."/>
            <person name="Zeng Q."/>
            <person name="Gargeya S."/>
            <person name="Fitzgerald M."/>
            <person name="Haas B."/>
            <person name="Abouelleil A."/>
            <person name="Allen A.W."/>
            <person name="Alvarado L."/>
            <person name="Arachchi H.M."/>
            <person name="Berlin A.M."/>
            <person name="Chapman S.B."/>
            <person name="Gainer-Dewar J."/>
            <person name="Goldberg J."/>
            <person name="Griggs A."/>
            <person name="Gujja S."/>
            <person name="Hansen M."/>
            <person name="Howarth C."/>
            <person name="Imamovic A."/>
            <person name="Ireland A."/>
            <person name="Larimer J."/>
            <person name="McCowan C."/>
            <person name="Murphy C."/>
            <person name="Pearson M."/>
            <person name="Poon T.W."/>
            <person name="Priest M."/>
            <person name="Roberts A."/>
            <person name="Saif S."/>
            <person name="Shea T."/>
            <person name="Sisk P."/>
            <person name="Sykes S."/>
            <person name="Wortman J."/>
            <person name="Nusbaum C."/>
            <person name="Birren B."/>
        </authorList>
    </citation>
    <scope>NUCLEOTIDE SEQUENCE [LARGE SCALE GENOMIC DNA]</scope>
    <source>
        <strain evidence="14">WRAIR2</strain>
    </source>
</reference>
<organism evidence="13 14">
    <name type="scientific">Anopheles dirus</name>
    <dbReference type="NCBI Taxonomy" id="7168"/>
    <lineage>
        <taxon>Eukaryota</taxon>
        <taxon>Metazoa</taxon>
        <taxon>Ecdysozoa</taxon>
        <taxon>Arthropoda</taxon>
        <taxon>Hexapoda</taxon>
        <taxon>Insecta</taxon>
        <taxon>Pterygota</taxon>
        <taxon>Neoptera</taxon>
        <taxon>Endopterygota</taxon>
        <taxon>Diptera</taxon>
        <taxon>Nematocera</taxon>
        <taxon>Culicoidea</taxon>
        <taxon>Culicidae</taxon>
        <taxon>Anophelinae</taxon>
        <taxon>Anopheles</taxon>
    </lineage>
</organism>
<dbReference type="Proteomes" id="UP000075884">
    <property type="component" value="Unassembled WGS sequence"/>
</dbReference>
<dbReference type="InterPro" id="IPR037120">
    <property type="entry name" value="Haem_peroxidase_sf_animal"/>
</dbReference>
<evidence type="ECO:0000256" key="9">
    <source>
        <dbReference type="ARBA" id="ARBA00023157"/>
    </source>
</evidence>
<evidence type="ECO:0000256" key="6">
    <source>
        <dbReference type="ARBA" id="ARBA00022729"/>
    </source>
</evidence>
<dbReference type="GO" id="GO:0004601">
    <property type="term" value="F:peroxidase activity"/>
    <property type="evidence" value="ECO:0007669"/>
    <property type="project" value="UniProtKB-KW"/>
</dbReference>
<dbReference type="PANTHER" id="PTHR11475:SF106">
    <property type="entry name" value="CURLY SU"/>
    <property type="match status" value="1"/>
</dbReference>
<keyword evidence="10" id="KW-0325">Glycoprotein</keyword>
<evidence type="ECO:0000313" key="14">
    <source>
        <dbReference type="Proteomes" id="UP000075884"/>
    </source>
</evidence>
<dbReference type="FunFam" id="1.10.640.10:FF:000003">
    <property type="entry name" value="chorion peroxidase"/>
    <property type="match status" value="1"/>
</dbReference>
<keyword evidence="14" id="KW-1185">Reference proteome</keyword>
<feature type="compositionally biased region" description="Low complexity" evidence="12">
    <location>
        <begin position="1007"/>
        <end position="1019"/>
    </location>
</feature>
<feature type="region of interest" description="Disordered" evidence="12">
    <location>
        <begin position="875"/>
        <end position="908"/>
    </location>
</feature>
<dbReference type="STRING" id="7168.A0A182N0A1"/>
<evidence type="ECO:0000256" key="11">
    <source>
        <dbReference type="PIRSR" id="PIRSR619791-2"/>
    </source>
</evidence>
<dbReference type="GO" id="GO:0006979">
    <property type="term" value="P:response to oxidative stress"/>
    <property type="evidence" value="ECO:0007669"/>
    <property type="project" value="InterPro"/>
</dbReference>
<evidence type="ECO:0000256" key="3">
    <source>
        <dbReference type="ARBA" id="ARBA00022559"/>
    </source>
</evidence>
<dbReference type="Pfam" id="PF03098">
    <property type="entry name" value="An_peroxidase"/>
    <property type="match status" value="1"/>
</dbReference>
<evidence type="ECO:0000256" key="1">
    <source>
        <dbReference type="ARBA" id="ARBA00004613"/>
    </source>
</evidence>
<evidence type="ECO:0000256" key="10">
    <source>
        <dbReference type="ARBA" id="ARBA00023180"/>
    </source>
</evidence>
<dbReference type="GO" id="GO:0046872">
    <property type="term" value="F:metal ion binding"/>
    <property type="evidence" value="ECO:0007669"/>
    <property type="project" value="UniProtKB-KW"/>
</dbReference>
<keyword evidence="5 11" id="KW-0479">Metal-binding</keyword>
<dbReference type="AlphaFoldDB" id="A0A182N0A1"/>
<feature type="compositionally biased region" description="Low complexity" evidence="12">
    <location>
        <begin position="882"/>
        <end position="895"/>
    </location>
</feature>
<evidence type="ECO:0000256" key="8">
    <source>
        <dbReference type="ARBA" id="ARBA00023004"/>
    </source>
</evidence>
<dbReference type="EnsemblMetazoa" id="ADIR001056-RA">
    <property type="protein sequence ID" value="ADIR001056-PA"/>
    <property type="gene ID" value="ADIR001056"/>
</dbReference>
<evidence type="ECO:0000256" key="5">
    <source>
        <dbReference type="ARBA" id="ARBA00022723"/>
    </source>
</evidence>
<keyword evidence="8 11" id="KW-0408">Iron</keyword>
<dbReference type="VEuPathDB" id="VectorBase:ADIR001056"/>
<dbReference type="CDD" id="cd09823">
    <property type="entry name" value="peroxinectin_like"/>
    <property type="match status" value="1"/>
</dbReference>
<dbReference type="InterPro" id="IPR010255">
    <property type="entry name" value="Haem_peroxidase_sf"/>
</dbReference>
<dbReference type="GO" id="GO:0022412">
    <property type="term" value="P:cellular process involved in reproduction in multicellular organism"/>
    <property type="evidence" value="ECO:0007669"/>
    <property type="project" value="UniProtKB-ARBA"/>
</dbReference>
<protein>
    <recommendedName>
        <fullName evidence="15">Chorion peroxidase</fullName>
    </recommendedName>
</protein>
<dbReference type="PANTHER" id="PTHR11475">
    <property type="entry name" value="OXIDASE/PEROXIDASE"/>
    <property type="match status" value="1"/>
</dbReference>
<dbReference type="PRINTS" id="PR00457">
    <property type="entry name" value="ANPEROXIDASE"/>
</dbReference>
<evidence type="ECO:0000256" key="4">
    <source>
        <dbReference type="ARBA" id="ARBA00022617"/>
    </source>
</evidence>
<dbReference type="GO" id="GO:0020037">
    <property type="term" value="F:heme binding"/>
    <property type="evidence" value="ECO:0007669"/>
    <property type="project" value="InterPro"/>
</dbReference>
<comment type="subcellular location">
    <subcellularLocation>
        <location evidence="1">Secreted</location>
    </subcellularLocation>
</comment>
<dbReference type="InterPro" id="IPR019791">
    <property type="entry name" value="Haem_peroxidase_animal"/>
</dbReference>
<dbReference type="GO" id="GO:0005576">
    <property type="term" value="C:extracellular region"/>
    <property type="evidence" value="ECO:0007669"/>
    <property type="project" value="UniProtKB-SubCell"/>
</dbReference>
<keyword evidence="6" id="KW-0732">Signal</keyword>
<evidence type="ECO:0000313" key="13">
    <source>
        <dbReference type="EnsemblMetazoa" id="ADIR001056-PA"/>
    </source>
</evidence>
<proteinExistence type="predicted"/>
<feature type="region of interest" description="Disordered" evidence="12">
    <location>
        <begin position="1006"/>
        <end position="1027"/>
    </location>
</feature>
<dbReference type="Gene3D" id="1.10.640.10">
    <property type="entry name" value="Haem peroxidase domain superfamily, animal type"/>
    <property type="match status" value="1"/>
</dbReference>
<feature type="region of interest" description="Disordered" evidence="12">
    <location>
        <begin position="772"/>
        <end position="791"/>
    </location>
</feature>
<keyword evidence="3" id="KW-0575">Peroxidase</keyword>
<reference evidence="13" key="2">
    <citation type="submission" date="2020-05" db="UniProtKB">
        <authorList>
            <consortium name="EnsemblMetazoa"/>
        </authorList>
    </citation>
    <scope>IDENTIFICATION</scope>
    <source>
        <strain evidence="13">WRAIR2</strain>
    </source>
</reference>
<keyword evidence="2" id="KW-0964">Secreted</keyword>
<keyword evidence="7" id="KW-0560">Oxidoreductase</keyword>
<sequence>LLAIAAAIAIGGIDGQFLAFDQHATECALYVNGPGKSSAFDYNLNLFRGTIAPLHADPTTCITYDAINQAYLDARKRIRVSQPKGDWKTEDIATVGELLLDISIQLARTYGLSYEEIEKGLPSIDTAKTLIREVCPAFLSGVECRPGKYRRVDGLCNNLKHPTWGAAMTPFQRLIGPLYADGINAPRISITGHDLPLSRVVSRTIHPDEGYHDHAGTVFVIAWGQFMDHDFTLTATPLDPINRNDPEECCKRPPHLKHPYCNEIRVPDDDYFYRLFNVKCIDFVRGFPSPRPGCRLGSRQQFNTLTSVIDGNTIYGVNEKFTRKLRTGYNGLLRMNPVFAEYGLKDLLPLKLDVPDEGCTRPNKSMFCFEAGEIRVNEQLVLTCMHTLLAREHNRVATELGKINPHWDDETTFQEARRINIAIIQHITYNEFLPILLGKEVMEKFGLLTQKEGYWDGYDETVNPAIIDSFASAAFRFGHSLLPTAVERWSKAHKFIASKRLSDLIRRPYDLYRAGVYDEYLMGLMNQVAQAMDDSITQEVTNHLFKKEGARFGMDLVSFNMQRGREFGVPGYMEFRKFCGLPASDNFEELFGSMPNETVRRYESIFEHPADVDLWSGGVSERSLPGSMLGPTFACIIATQFSYVRRGDRFWYELPNQPSSFTPEQLQEIRKAKLARLICDNTDLIDTVQIYPMVLPDHEINPRVPCKSGILPSIDLTKWADYGHETHSPNQYQFLNELPETIGFKNGSSVGSTVSSSSRPALLGRNRIVPKRSTAAGPSGTCSVPCPRTTSRMEPLAGLRTVYRRTSPGRRISATAKSGTGGTNVRVCGSVSGCSSRASNSMLSAGRQSYETSRSSVSTSLNFGVSPARTTLSEQAIHSMQSPSSRWNSSASGSSVGPVRNASATASTHRRMSSGALCITRSYATRTADGSCASNRASTSSPSSARRAGHRCTCCAISAYGRKPHSAWKSVNAMASSGFALAMLNTLRRKGSRLSSACVPPIIPTGSARTASSSPTPSRFTLAGPFT</sequence>
<accession>A0A182N0A1</accession>
<evidence type="ECO:0000256" key="2">
    <source>
        <dbReference type="ARBA" id="ARBA00022525"/>
    </source>
</evidence>
<feature type="binding site" description="axial binding residue" evidence="11">
    <location>
        <position position="479"/>
    </location>
    <ligand>
        <name>heme b</name>
        <dbReference type="ChEBI" id="CHEBI:60344"/>
    </ligand>
    <ligandPart>
        <name>Fe</name>
        <dbReference type="ChEBI" id="CHEBI:18248"/>
    </ligandPart>
</feature>